<gene>
    <name evidence="1" type="ORF">MSP7336_01383</name>
</gene>
<accession>A0A375YW86</accession>
<dbReference type="SUPFAM" id="SSF140453">
    <property type="entry name" value="EsxAB dimer-like"/>
    <property type="match status" value="1"/>
</dbReference>
<protein>
    <submittedName>
        <fullName evidence="1">Uncharacterized protein</fullName>
    </submittedName>
</protein>
<dbReference type="Proteomes" id="UP000252015">
    <property type="component" value="Unassembled WGS sequence"/>
</dbReference>
<name>A0A375YW86_MYCSH</name>
<proteinExistence type="predicted"/>
<sequence>MPEPLRVDPTELHLIAGRLEGHTSDFLAAHSGSHWRAAQVSIGSGAASAALRQMLCKWEDDGGHFAARLTKHAEDHREAAVRYINTDTVGADAIDAADPAP</sequence>
<dbReference type="AlphaFoldDB" id="A0A375YW86"/>
<reference evidence="1 2" key="1">
    <citation type="submission" date="2018-05" db="EMBL/GenBank/DDBJ databases">
        <authorList>
            <consortium name="IHU Genomes"/>
        </authorList>
    </citation>
    <scope>NUCLEOTIDE SEQUENCE [LARGE SCALE GENOMIC DNA]</scope>
    <source>
        <strain evidence="1 2">P7336</strain>
    </source>
</reference>
<keyword evidence="2" id="KW-1185">Reference proteome</keyword>
<evidence type="ECO:0000313" key="2">
    <source>
        <dbReference type="Proteomes" id="UP000252015"/>
    </source>
</evidence>
<dbReference type="EMBL" id="UEGW01000001">
    <property type="protein sequence ID" value="SRX93148.1"/>
    <property type="molecule type" value="Genomic_DNA"/>
</dbReference>
<evidence type="ECO:0000313" key="1">
    <source>
        <dbReference type="EMBL" id="SRX93148.1"/>
    </source>
</evidence>
<organism evidence="1 2">
    <name type="scientific">Mycobacterium shimoidei</name>
    <dbReference type="NCBI Taxonomy" id="29313"/>
    <lineage>
        <taxon>Bacteria</taxon>
        <taxon>Bacillati</taxon>
        <taxon>Actinomycetota</taxon>
        <taxon>Actinomycetes</taxon>
        <taxon>Mycobacteriales</taxon>
        <taxon>Mycobacteriaceae</taxon>
        <taxon>Mycobacterium</taxon>
    </lineage>
</organism>
<dbReference type="InterPro" id="IPR036689">
    <property type="entry name" value="ESAT-6-like_sf"/>
</dbReference>